<evidence type="ECO:0000256" key="2">
    <source>
        <dbReference type="SAM" id="Phobius"/>
    </source>
</evidence>
<evidence type="ECO:0000313" key="3">
    <source>
        <dbReference type="EnsemblPlants" id="EMT11889"/>
    </source>
</evidence>
<evidence type="ECO:0000256" key="1">
    <source>
        <dbReference type="SAM" id="MobiDB-lite"/>
    </source>
</evidence>
<dbReference type="EnsemblPlants" id="EMT11889">
    <property type="protein sequence ID" value="EMT11889"/>
    <property type="gene ID" value="F775_26665"/>
</dbReference>
<organism evidence="3">
    <name type="scientific">Aegilops tauschii</name>
    <name type="common">Tausch's goatgrass</name>
    <name type="synonym">Aegilops squarrosa</name>
    <dbReference type="NCBI Taxonomy" id="37682"/>
    <lineage>
        <taxon>Eukaryota</taxon>
        <taxon>Viridiplantae</taxon>
        <taxon>Streptophyta</taxon>
        <taxon>Embryophyta</taxon>
        <taxon>Tracheophyta</taxon>
        <taxon>Spermatophyta</taxon>
        <taxon>Magnoliopsida</taxon>
        <taxon>Liliopsida</taxon>
        <taxon>Poales</taxon>
        <taxon>Poaceae</taxon>
        <taxon>BOP clade</taxon>
        <taxon>Pooideae</taxon>
        <taxon>Triticodae</taxon>
        <taxon>Triticeae</taxon>
        <taxon>Triticinae</taxon>
        <taxon>Aegilops</taxon>
    </lineage>
</organism>
<keyword evidence="2" id="KW-1133">Transmembrane helix</keyword>
<reference evidence="3" key="1">
    <citation type="submission" date="2015-06" db="UniProtKB">
        <authorList>
            <consortium name="EnsemblPlants"/>
        </authorList>
    </citation>
    <scope>IDENTIFICATION</scope>
</reference>
<protein>
    <submittedName>
        <fullName evidence="3">Uncharacterized protein</fullName>
    </submittedName>
</protein>
<name>M8BYI9_AEGTA</name>
<feature type="region of interest" description="Disordered" evidence="1">
    <location>
        <begin position="1"/>
        <end position="37"/>
    </location>
</feature>
<dbReference type="AlphaFoldDB" id="M8BYI9"/>
<keyword evidence="2" id="KW-0812">Transmembrane</keyword>
<feature type="transmembrane region" description="Helical" evidence="2">
    <location>
        <begin position="53"/>
        <end position="74"/>
    </location>
</feature>
<accession>M8BYI9</accession>
<proteinExistence type="predicted"/>
<sequence>MSSSSRPMWREERPVDNLAAARDEADMEPGSSEKVQPTDSKDIWMIIWVRGKYTAMMMKFQFMMMMMMDAFGFVKY</sequence>
<keyword evidence="2" id="KW-0472">Membrane</keyword>